<evidence type="ECO:0000256" key="3">
    <source>
        <dbReference type="ARBA" id="ARBA00023210"/>
    </source>
</evidence>
<dbReference type="Proteomes" id="UP000298347">
    <property type="component" value="Unassembled WGS sequence"/>
</dbReference>
<dbReference type="InterPro" id="IPR036145">
    <property type="entry name" value="MinC_C_sf"/>
</dbReference>
<dbReference type="GO" id="GO:1901891">
    <property type="term" value="P:regulation of cell septum assembly"/>
    <property type="evidence" value="ECO:0007669"/>
    <property type="project" value="InterPro"/>
</dbReference>
<feature type="domain" description="Septum site-determining protein MinC N-terminal" evidence="8">
    <location>
        <begin position="8"/>
        <end position="85"/>
    </location>
</feature>
<sequence>MSASQPLVTMKGRKDGLVLVMDEMCAYDALIDELKEKLSVNRHFYKEGPMISVKVQTGNRYISESQRSELVAVIRSYDHLQVESIESNVMTSEEFENKRIRERLTPITRIVRSGQVLSVEGNLLLIGDVNPGGTVSATGNVYILGALRGIACAGSSENESRSVIVASIMKPTQLRIGGRISRTEEEPMDELKNDHILECAYADPSLDKIVIDRLQTVLKRIDLPVLFAQP</sequence>
<dbReference type="GO" id="GO:0000917">
    <property type="term" value="P:division septum assembly"/>
    <property type="evidence" value="ECO:0007669"/>
    <property type="project" value="UniProtKB-KW"/>
</dbReference>
<organism evidence="9 10">
    <name type="scientific">Sporolactobacillus shoreae</name>
    <dbReference type="NCBI Taxonomy" id="1465501"/>
    <lineage>
        <taxon>Bacteria</taxon>
        <taxon>Bacillati</taxon>
        <taxon>Bacillota</taxon>
        <taxon>Bacilli</taxon>
        <taxon>Bacillales</taxon>
        <taxon>Sporolactobacillaceae</taxon>
        <taxon>Sporolactobacillus</taxon>
    </lineage>
</organism>
<evidence type="ECO:0000313" key="9">
    <source>
        <dbReference type="EMBL" id="TGA99487.1"/>
    </source>
</evidence>
<evidence type="ECO:0000256" key="6">
    <source>
        <dbReference type="HAMAP-Rule" id="MF_00267"/>
    </source>
</evidence>
<dbReference type="Gene3D" id="3.30.160.540">
    <property type="match status" value="1"/>
</dbReference>
<dbReference type="SUPFAM" id="SSF63848">
    <property type="entry name" value="Cell-division inhibitor MinC, C-terminal domain"/>
    <property type="match status" value="1"/>
</dbReference>
<keyword evidence="2 6" id="KW-0132">Cell division</keyword>
<name>A0A4Z0GSI3_9BACL</name>
<evidence type="ECO:0000256" key="4">
    <source>
        <dbReference type="ARBA" id="ARBA00023306"/>
    </source>
</evidence>
<dbReference type="OrthoDB" id="9790810at2"/>
<dbReference type="InterPro" id="IPR013033">
    <property type="entry name" value="MinC"/>
</dbReference>
<dbReference type="PANTHER" id="PTHR34108:SF1">
    <property type="entry name" value="SEPTUM SITE-DETERMINING PROTEIN MINC"/>
    <property type="match status" value="1"/>
</dbReference>
<evidence type="ECO:0000259" key="8">
    <source>
        <dbReference type="Pfam" id="PF22642"/>
    </source>
</evidence>
<dbReference type="Gene3D" id="2.160.20.70">
    <property type="match status" value="1"/>
</dbReference>
<dbReference type="NCBIfam" id="TIGR01222">
    <property type="entry name" value="minC"/>
    <property type="match status" value="1"/>
</dbReference>
<dbReference type="EMBL" id="SRJD01000003">
    <property type="protein sequence ID" value="TGA99487.1"/>
    <property type="molecule type" value="Genomic_DNA"/>
</dbReference>
<evidence type="ECO:0000256" key="1">
    <source>
        <dbReference type="ARBA" id="ARBA00006291"/>
    </source>
</evidence>
<gene>
    <name evidence="6 9" type="primary">minC</name>
    <name evidence="9" type="ORF">E4665_03950</name>
</gene>
<comment type="function">
    <text evidence="6">Cell division inhibitor that blocks the formation of polar Z ring septums. Rapidly oscillates between the poles of the cell to destabilize FtsZ filaments that have formed before they mature into polar Z rings. Prevents FtsZ polymerization.</text>
</comment>
<proteinExistence type="inferred from homology"/>
<evidence type="ECO:0000256" key="5">
    <source>
        <dbReference type="ARBA" id="ARBA00046874"/>
    </source>
</evidence>
<protein>
    <recommendedName>
        <fullName evidence="6">Probable septum site-determining protein MinC</fullName>
    </recommendedName>
</protein>
<dbReference type="Pfam" id="PF03775">
    <property type="entry name" value="MinC_C"/>
    <property type="match status" value="1"/>
</dbReference>
<dbReference type="RefSeq" id="WP_135347510.1">
    <property type="nucleotide sequence ID" value="NZ_SRJD01000003.1"/>
</dbReference>
<dbReference type="InterPro" id="IPR055219">
    <property type="entry name" value="MinC_N_1"/>
</dbReference>
<keyword evidence="4 6" id="KW-0131">Cell cycle</keyword>
<dbReference type="PANTHER" id="PTHR34108">
    <property type="entry name" value="SEPTUM SITE-DETERMINING PROTEIN MINC"/>
    <property type="match status" value="1"/>
</dbReference>
<comment type="caution">
    <text evidence="9">The sequence shown here is derived from an EMBL/GenBank/DDBJ whole genome shotgun (WGS) entry which is preliminary data.</text>
</comment>
<reference evidence="9 10" key="1">
    <citation type="journal article" date="2015" name="Int. J. Syst. Evol. Microbiol.">
        <title>Sporolactobacillus shoreae sp. nov. and Sporolactobacillus spathodeae sp. nov., two spore-forming lactic acid bacteria isolated from tree barks in Thailand.</title>
        <authorList>
            <person name="Thamacharoensuk T."/>
            <person name="Kitahara M."/>
            <person name="Ohkuma M."/>
            <person name="Thongchul N."/>
            <person name="Tanasupawat S."/>
        </authorList>
    </citation>
    <scope>NUCLEOTIDE SEQUENCE [LARGE SCALE GENOMIC DNA]</scope>
    <source>
        <strain evidence="9 10">BK92</strain>
    </source>
</reference>
<dbReference type="AlphaFoldDB" id="A0A4Z0GSI3"/>
<accession>A0A4Z0GSI3</accession>
<comment type="subunit">
    <text evidence="5 6">Interacts with MinD and FtsZ.</text>
</comment>
<dbReference type="Pfam" id="PF22642">
    <property type="entry name" value="MinC_N_1"/>
    <property type="match status" value="1"/>
</dbReference>
<comment type="similarity">
    <text evidence="1 6">Belongs to the MinC family.</text>
</comment>
<dbReference type="InterPro" id="IPR016098">
    <property type="entry name" value="CAP/MinC_C"/>
</dbReference>
<evidence type="ECO:0000313" key="10">
    <source>
        <dbReference type="Proteomes" id="UP000298347"/>
    </source>
</evidence>
<dbReference type="InterPro" id="IPR005526">
    <property type="entry name" value="Septum_form_inhib_MinC_C"/>
</dbReference>
<feature type="domain" description="Septum formation inhibitor MinC C-terminal" evidence="7">
    <location>
        <begin position="107"/>
        <end position="202"/>
    </location>
</feature>
<evidence type="ECO:0000256" key="2">
    <source>
        <dbReference type="ARBA" id="ARBA00022618"/>
    </source>
</evidence>
<dbReference type="GO" id="GO:0000902">
    <property type="term" value="P:cell morphogenesis"/>
    <property type="evidence" value="ECO:0007669"/>
    <property type="project" value="InterPro"/>
</dbReference>
<evidence type="ECO:0000259" key="7">
    <source>
        <dbReference type="Pfam" id="PF03775"/>
    </source>
</evidence>
<keyword evidence="10" id="KW-1185">Reference proteome</keyword>
<keyword evidence="3 6" id="KW-0717">Septation</keyword>
<dbReference type="HAMAP" id="MF_00267">
    <property type="entry name" value="MinC"/>
    <property type="match status" value="1"/>
</dbReference>